<dbReference type="InterPro" id="IPR000572">
    <property type="entry name" value="OxRdtase_Mopterin-bd_dom"/>
</dbReference>
<dbReference type="InterPro" id="IPR008335">
    <property type="entry name" value="Mopterin_OxRdtase_euk"/>
</dbReference>
<dbReference type="RefSeq" id="WP_172170921.1">
    <property type="nucleotide sequence ID" value="NZ_WOEZ01000168.1"/>
</dbReference>
<evidence type="ECO:0000256" key="1">
    <source>
        <dbReference type="ARBA" id="ARBA00001924"/>
    </source>
</evidence>
<keyword evidence="4" id="KW-0560">Oxidoreductase</keyword>
<dbReference type="PRINTS" id="PR00407">
    <property type="entry name" value="EUMOPTERIN"/>
</dbReference>
<dbReference type="EMBL" id="WOEZ01000168">
    <property type="protein sequence ID" value="NPT58445.1"/>
    <property type="molecule type" value="Genomic_DNA"/>
</dbReference>
<dbReference type="Gene3D" id="3.90.420.10">
    <property type="entry name" value="Oxidoreductase, molybdopterin-binding domain"/>
    <property type="match status" value="1"/>
</dbReference>
<evidence type="ECO:0000256" key="4">
    <source>
        <dbReference type="ARBA" id="ARBA00023002"/>
    </source>
</evidence>
<reference evidence="7 8" key="1">
    <citation type="submission" date="2019-11" db="EMBL/GenBank/DDBJ databases">
        <title>Metabolism of dissolved organic matter in forest soils.</title>
        <authorList>
            <person name="Cyle K.T."/>
            <person name="Wilhelm R.C."/>
            <person name="Martinez C.E."/>
        </authorList>
    </citation>
    <scope>NUCLEOTIDE SEQUENCE [LARGE SCALE GENOMIC DNA]</scope>
    <source>
        <strain evidence="7 8">5N</strain>
    </source>
</reference>
<dbReference type="PANTHER" id="PTHR19372">
    <property type="entry name" value="SULFITE REDUCTASE"/>
    <property type="match status" value="1"/>
</dbReference>
<sequence>ERSLQLGHARDPDVLLAYAMNGEPLPIQHGYPVRLVVPGWYAVASVKWLTEIELINQPFAAHYQADKYWYEWERDGAAVREPVTLQRVRALITEPAPEQEVRCGELAIRGVAWSGAAQIARVEISVGAGDWQEAHLVSERKRHSWQWWELITRAHEPGVLTLRARATDLAGRTQPERAEWNRLGYGNNAIHEVSVRIV</sequence>
<evidence type="ECO:0000313" key="8">
    <source>
        <dbReference type="Proteomes" id="UP000655523"/>
    </source>
</evidence>
<dbReference type="Gene3D" id="2.60.40.650">
    <property type="match status" value="1"/>
</dbReference>
<feature type="domain" description="Moybdenum cofactor oxidoreductase dimerisation" evidence="6">
    <location>
        <begin position="88"/>
        <end position="196"/>
    </location>
</feature>
<comment type="cofactor">
    <cofactor evidence="1">
        <name>Mo-molybdopterin</name>
        <dbReference type="ChEBI" id="CHEBI:71302"/>
    </cofactor>
</comment>
<dbReference type="InterPro" id="IPR005066">
    <property type="entry name" value="MoCF_OxRdtse_dimer"/>
</dbReference>
<dbReference type="GO" id="GO:0030151">
    <property type="term" value="F:molybdenum ion binding"/>
    <property type="evidence" value="ECO:0007669"/>
    <property type="project" value="InterPro"/>
</dbReference>
<feature type="domain" description="Oxidoreductase molybdopterin-binding" evidence="5">
    <location>
        <begin position="2"/>
        <end position="62"/>
    </location>
</feature>
<dbReference type="GO" id="GO:0008482">
    <property type="term" value="F:sulfite oxidase activity"/>
    <property type="evidence" value="ECO:0007669"/>
    <property type="project" value="TreeGrafter"/>
</dbReference>
<keyword evidence="3" id="KW-0479">Metal-binding</keyword>
<dbReference type="GO" id="GO:0043546">
    <property type="term" value="F:molybdopterin cofactor binding"/>
    <property type="evidence" value="ECO:0007669"/>
    <property type="project" value="TreeGrafter"/>
</dbReference>
<evidence type="ECO:0000256" key="3">
    <source>
        <dbReference type="ARBA" id="ARBA00022723"/>
    </source>
</evidence>
<evidence type="ECO:0000313" key="7">
    <source>
        <dbReference type="EMBL" id="NPT58445.1"/>
    </source>
</evidence>
<dbReference type="InterPro" id="IPR036374">
    <property type="entry name" value="OxRdtase_Mopterin-bd_sf"/>
</dbReference>
<name>A0A972NVL4_9BURK</name>
<dbReference type="GO" id="GO:0006790">
    <property type="term" value="P:sulfur compound metabolic process"/>
    <property type="evidence" value="ECO:0007669"/>
    <property type="project" value="TreeGrafter"/>
</dbReference>
<dbReference type="Pfam" id="PF03404">
    <property type="entry name" value="Mo-co_dimer"/>
    <property type="match status" value="1"/>
</dbReference>
<evidence type="ECO:0000256" key="2">
    <source>
        <dbReference type="ARBA" id="ARBA00022505"/>
    </source>
</evidence>
<comment type="caution">
    <text evidence="7">The sequence shown here is derived from an EMBL/GenBank/DDBJ whole genome shotgun (WGS) entry which is preliminary data.</text>
</comment>
<dbReference type="SUPFAM" id="SSF56524">
    <property type="entry name" value="Oxidoreductase molybdopterin-binding domain"/>
    <property type="match status" value="1"/>
</dbReference>
<keyword evidence="2" id="KW-0500">Molybdenum</keyword>
<dbReference type="Pfam" id="PF00174">
    <property type="entry name" value="Oxidored_molyb"/>
    <property type="match status" value="1"/>
</dbReference>
<dbReference type="PANTHER" id="PTHR19372:SF7">
    <property type="entry name" value="SULFITE OXIDASE, MITOCHONDRIAL"/>
    <property type="match status" value="1"/>
</dbReference>
<proteinExistence type="predicted"/>
<dbReference type="InterPro" id="IPR014756">
    <property type="entry name" value="Ig_E-set"/>
</dbReference>
<evidence type="ECO:0000259" key="5">
    <source>
        <dbReference type="Pfam" id="PF00174"/>
    </source>
</evidence>
<keyword evidence="8" id="KW-1185">Reference proteome</keyword>
<dbReference type="Proteomes" id="UP000655523">
    <property type="component" value="Unassembled WGS sequence"/>
</dbReference>
<accession>A0A972NVL4</accession>
<dbReference type="GO" id="GO:0020037">
    <property type="term" value="F:heme binding"/>
    <property type="evidence" value="ECO:0007669"/>
    <property type="project" value="TreeGrafter"/>
</dbReference>
<dbReference type="AlphaFoldDB" id="A0A972NVL4"/>
<protein>
    <submittedName>
        <fullName evidence="7">Molybdopterin-dependent oxidoreductase</fullName>
    </submittedName>
</protein>
<gene>
    <name evidence="7" type="ORF">GNZ13_28785</name>
</gene>
<feature type="non-terminal residue" evidence="7">
    <location>
        <position position="1"/>
    </location>
</feature>
<dbReference type="SUPFAM" id="SSF81296">
    <property type="entry name" value="E set domains"/>
    <property type="match status" value="1"/>
</dbReference>
<organism evidence="7 8">
    <name type="scientific">Paraburkholderia elongata</name>
    <dbReference type="NCBI Taxonomy" id="2675747"/>
    <lineage>
        <taxon>Bacteria</taxon>
        <taxon>Pseudomonadati</taxon>
        <taxon>Pseudomonadota</taxon>
        <taxon>Betaproteobacteria</taxon>
        <taxon>Burkholderiales</taxon>
        <taxon>Burkholderiaceae</taxon>
        <taxon>Paraburkholderia</taxon>
    </lineage>
</organism>
<evidence type="ECO:0000259" key="6">
    <source>
        <dbReference type="Pfam" id="PF03404"/>
    </source>
</evidence>